<dbReference type="STRING" id="6669.E9HK25"/>
<dbReference type="HOGENOM" id="CLU_2006163_0_0_1"/>
<gene>
    <name evidence="2" type="ORF">DAPPUDRAFT_260908</name>
</gene>
<name>E9HK25_DAPPU</name>
<protein>
    <recommendedName>
        <fullName evidence="1">[2Fe-2S]-binding domain-containing protein</fullName>
    </recommendedName>
</protein>
<dbReference type="EMBL" id="GL732666">
    <property type="protein sequence ID" value="EFX67921.1"/>
    <property type="molecule type" value="Genomic_DNA"/>
</dbReference>
<dbReference type="InParanoid" id="E9HK25"/>
<dbReference type="GO" id="GO:0016491">
    <property type="term" value="F:oxidoreductase activity"/>
    <property type="evidence" value="ECO:0007669"/>
    <property type="project" value="InterPro"/>
</dbReference>
<dbReference type="PANTHER" id="PTHR45444">
    <property type="entry name" value="XANTHINE DEHYDROGENASE"/>
    <property type="match status" value="1"/>
</dbReference>
<accession>E9HK25</accession>
<dbReference type="SUPFAM" id="SSF47741">
    <property type="entry name" value="CO dehydrogenase ISP C-domain like"/>
    <property type="match status" value="1"/>
</dbReference>
<proteinExistence type="predicted"/>
<dbReference type="OrthoDB" id="8300278at2759"/>
<dbReference type="eggNOG" id="KOG0430">
    <property type="taxonomic scope" value="Eukaryota"/>
</dbReference>
<organism evidence="2 3">
    <name type="scientific">Daphnia pulex</name>
    <name type="common">Water flea</name>
    <dbReference type="NCBI Taxonomy" id="6669"/>
    <lineage>
        <taxon>Eukaryota</taxon>
        <taxon>Metazoa</taxon>
        <taxon>Ecdysozoa</taxon>
        <taxon>Arthropoda</taxon>
        <taxon>Crustacea</taxon>
        <taxon>Branchiopoda</taxon>
        <taxon>Diplostraca</taxon>
        <taxon>Cladocera</taxon>
        <taxon>Anomopoda</taxon>
        <taxon>Daphniidae</taxon>
        <taxon>Daphnia</taxon>
    </lineage>
</organism>
<dbReference type="InterPro" id="IPR016208">
    <property type="entry name" value="Ald_Oxase/xanthine_DH-like"/>
</dbReference>
<dbReference type="PhylomeDB" id="E9HK25"/>
<dbReference type="Proteomes" id="UP000000305">
    <property type="component" value="Unassembled WGS sequence"/>
</dbReference>
<feature type="domain" description="[2Fe-2S]-binding" evidence="1">
    <location>
        <begin position="21"/>
        <end position="81"/>
    </location>
</feature>
<sequence>MTELLKNQYVAGVDGNYRQESQLADMNGSQCGYCSPGMVMSMYSLLQKNSEAGVTMKEIESSLAGNICRCTGYRPIMDAFKTFAKDAPQDLKSQCVDFEDLGNEICPKTGQRVKDFVKATDLPK</sequence>
<dbReference type="AlphaFoldDB" id="E9HK25"/>
<dbReference type="Pfam" id="PF01799">
    <property type="entry name" value="Fer2_2"/>
    <property type="match status" value="1"/>
</dbReference>
<dbReference type="GO" id="GO:0005506">
    <property type="term" value="F:iron ion binding"/>
    <property type="evidence" value="ECO:0007669"/>
    <property type="project" value="InterPro"/>
</dbReference>
<evidence type="ECO:0000313" key="3">
    <source>
        <dbReference type="Proteomes" id="UP000000305"/>
    </source>
</evidence>
<evidence type="ECO:0000259" key="1">
    <source>
        <dbReference type="Pfam" id="PF01799"/>
    </source>
</evidence>
<dbReference type="InterPro" id="IPR036884">
    <property type="entry name" value="2Fe-2S-bd_dom_sf"/>
</dbReference>
<evidence type="ECO:0000313" key="2">
    <source>
        <dbReference type="EMBL" id="EFX67921.1"/>
    </source>
</evidence>
<dbReference type="PANTHER" id="PTHR45444:SF3">
    <property type="entry name" value="XANTHINE DEHYDROGENASE"/>
    <property type="match status" value="1"/>
</dbReference>
<reference evidence="2 3" key="1">
    <citation type="journal article" date="2011" name="Science">
        <title>The ecoresponsive genome of Daphnia pulex.</title>
        <authorList>
            <person name="Colbourne J.K."/>
            <person name="Pfrender M.E."/>
            <person name="Gilbert D."/>
            <person name="Thomas W.K."/>
            <person name="Tucker A."/>
            <person name="Oakley T.H."/>
            <person name="Tokishita S."/>
            <person name="Aerts A."/>
            <person name="Arnold G.J."/>
            <person name="Basu M.K."/>
            <person name="Bauer D.J."/>
            <person name="Caceres C.E."/>
            <person name="Carmel L."/>
            <person name="Casola C."/>
            <person name="Choi J.H."/>
            <person name="Detter J.C."/>
            <person name="Dong Q."/>
            <person name="Dusheyko S."/>
            <person name="Eads B.D."/>
            <person name="Frohlich T."/>
            <person name="Geiler-Samerotte K.A."/>
            <person name="Gerlach D."/>
            <person name="Hatcher P."/>
            <person name="Jogdeo S."/>
            <person name="Krijgsveld J."/>
            <person name="Kriventseva E.V."/>
            <person name="Kultz D."/>
            <person name="Laforsch C."/>
            <person name="Lindquist E."/>
            <person name="Lopez J."/>
            <person name="Manak J.R."/>
            <person name="Muller J."/>
            <person name="Pangilinan J."/>
            <person name="Patwardhan R.P."/>
            <person name="Pitluck S."/>
            <person name="Pritham E.J."/>
            <person name="Rechtsteiner A."/>
            <person name="Rho M."/>
            <person name="Rogozin I.B."/>
            <person name="Sakarya O."/>
            <person name="Salamov A."/>
            <person name="Schaack S."/>
            <person name="Shapiro H."/>
            <person name="Shiga Y."/>
            <person name="Skalitzky C."/>
            <person name="Smith Z."/>
            <person name="Souvorov A."/>
            <person name="Sung W."/>
            <person name="Tang Z."/>
            <person name="Tsuchiya D."/>
            <person name="Tu H."/>
            <person name="Vos H."/>
            <person name="Wang M."/>
            <person name="Wolf Y.I."/>
            <person name="Yamagata H."/>
            <person name="Yamada T."/>
            <person name="Ye Y."/>
            <person name="Shaw J.R."/>
            <person name="Andrews J."/>
            <person name="Crease T.J."/>
            <person name="Tang H."/>
            <person name="Lucas S.M."/>
            <person name="Robertson H.M."/>
            <person name="Bork P."/>
            <person name="Koonin E.V."/>
            <person name="Zdobnov E.M."/>
            <person name="Grigoriev I.V."/>
            <person name="Lynch M."/>
            <person name="Boore J.L."/>
        </authorList>
    </citation>
    <scope>NUCLEOTIDE SEQUENCE [LARGE SCALE GENOMIC DNA]</scope>
</reference>
<dbReference type="Gene3D" id="1.10.150.120">
    <property type="entry name" value="[2Fe-2S]-binding domain"/>
    <property type="match status" value="1"/>
</dbReference>
<dbReference type="KEGG" id="dpx:DAPPUDRAFT_260908"/>
<dbReference type="InterPro" id="IPR002888">
    <property type="entry name" value="2Fe-2S-bd"/>
</dbReference>
<keyword evidence="3" id="KW-1185">Reference proteome</keyword>